<dbReference type="Proteomes" id="UP000006643">
    <property type="component" value="Unassembled WGS sequence"/>
</dbReference>
<sequence length="178" mass="19906">MEGLRKEPLFGPTADDDVNLVDSADSCDSDSDADDDGILEDNEVITSSLEGANDVEDVPMTEDVSEAELLGFTEDALRDIAGNGWVTYDEEHSEDFQVDAAADYYDGEFGSTRSAVAYEDSPLRMFFYFLPKELWSHIAKETNRYRTQNITVIATSRRNKLLAWQAKDPRIIQGYTAP</sequence>
<dbReference type="STRING" id="403677.D0NRG2"/>
<evidence type="ECO:0000313" key="3">
    <source>
        <dbReference type="Proteomes" id="UP000006643"/>
    </source>
</evidence>
<keyword evidence="3" id="KW-1185">Reference proteome</keyword>
<dbReference type="GeneID" id="9475838"/>
<dbReference type="OMA" id="RRERTWS"/>
<dbReference type="KEGG" id="pif:PITG_15014"/>
<protein>
    <submittedName>
        <fullName evidence="2">Uncharacterized protein</fullName>
    </submittedName>
</protein>
<evidence type="ECO:0000313" key="2">
    <source>
        <dbReference type="EMBL" id="EEY63312.1"/>
    </source>
</evidence>
<name>D0NRG2_PHYIT</name>
<proteinExistence type="predicted"/>
<feature type="compositionally biased region" description="Acidic residues" evidence="1">
    <location>
        <begin position="14"/>
        <end position="39"/>
    </location>
</feature>
<dbReference type="eggNOG" id="ENOG502RY1K">
    <property type="taxonomic scope" value="Eukaryota"/>
</dbReference>
<evidence type="ECO:0000256" key="1">
    <source>
        <dbReference type="SAM" id="MobiDB-lite"/>
    </source>
</evidence>
<dbReference type="AlphaFoldDB" id="D0NRG2"/>
<dbReference type="RefSeq" id="XP_002898197.1">
    <property type="nucleotide sequence ID" value="XM_002898151.1"/>
</dbReference>
<dbReference type="VEuPathDB" id="FungiDB:PITG_15014"/>
<feature type="region of interest" description="Disordered" evidence="1">
    <location>
        <begin position="1"/>
        <end position="39"/>
    </location>
</feature>
<dbReference type="InParanoid" id="D0NRG2"/>
<organism evidence="2 3">
    <name type="scientific">Phytophthora infestans (strain T30-4)</name>
    <name type="common">Potato late blight agent</name>
    <dbReference type="NCBI Taxonomy" id="403677"/>
    <lineage>
        <taxon>Eukaryota</taxon>
        <taxon>Sar</taxon>
        <taxon>Stramenopiles</taxon>
        <taxon>Oomycota</taxon>
        <taxon>Peronosporomycetes</taxon>
        <taxon>Peronosporales</taxon>
        <taxon>Peronosporaceae</taxon>
        <taxon>Phytophthora</taxon>
    </lineage>
</organism>
<accession>D0NRG2</accession>
<reference evidence="3" key="1">
    <citation type="journal article" date="2009" name="Nature">
        <title>Genome sequence and analysis of the Irish potato famine pathogen Phytophthora infestans.</title>
        <authorList>
            <consortium name="The Broad Institute Genome Sequencing Platform"/>
            <person name="Haas B.J."/>
            <person name="Kamoun S."/>
            <person name="Zody M.C."/>
            <person name="Jiang R.H."/>
            <person name="Handsaker R.E."/>
            <person name="Cano L.M."/>
            <person name="Grabherr M."/>
            <person name="Kodira C.D."/>
            <person name="Raffaele S."/>
            <person name="Torto-Alalibo T."/>
            <person name="Bozkurt T.O."/>
            <person name="Ah-Fong A.M."/>
            <person name="Alvarado L."/>
            <person name="Anderson V.L."/>
            <person name="Armstrong M.R."/>
            <person name="Avrova A."/>
            <person name="Baxter L."/>
            <person name="Beynon J."/>
            <person name="Boevink P.C."/>
            <person name="Bollmann S.R."/>
            <person name="Bos J.I."/>
            <person name="Bulone V."/>
            <person name="Cai G."/>
            <person name="Cakir C."/>
            <person name="Carrington J.C."/>
            <person name="Chawner M."/>
            <person name="Conti L."/>
            <person name="Costanzo S."/>
            <person name="Ewan R."/>
            <person name="Fahlgren N."/>
            <person name="Fischbach M.A."/>
            <person name="Fugelstad J."/>
            <person name="Gilroy E.M."/>
            <person name="Gnerre S."/>
            <person name="Green P.J."/>
            <person name="Grenville-Briggs L.J."/>
            <person name="Griffith J."/>
            <person name="Grunwald N.J."/>
            <person name="Horn K."/>
            <person name="Horner N.R."/>
            <person name="Hu C.H."/>
            <person name="Huitema E."/>
            <person name="Jeong D.H."/>
            <person name="Jones A.M."/>
            <person name="Jones J.D."/>
            <person name="Jones R.W."/>
            <person name="Karlsson E.K."/>
            <person name="Kunjeti S.G."/>
            <person name="Lamour K."/>
            <person name="Liu Z."/>
            <person name="Ma L."/>
            <person name="Maclean D."/>
            <person name="Chibucos M.C."/>
            <person name="McDonald H."/>
            <person name="McWalters J."/>
            <person name="Meijer H.J."/>
            <person name="Morgan W."/>
            <person name="Morris P.F."/>
            <person name="Munro C.A."/>
            <person name="O'Neill K."/>
            <person name="Ospina-Giraldo M."/>
            <person name="Pinzon A."/>
            <person name="Pritchard L."/>
            <person name="Ramsahoye B."/>
            <person name="Ren Q."/>
            <person name="Restrepo S."/>
            <person name="Roy S."/>
            <person name="Sadanandom A."/>
            <person name="Savidor A."/>
            <person name="Schornack S."/>
            <person name="Schwartz D.C."/>
            <person name="Schumann U.D."/>
            <person name="Schwessinger B."/>
            <person name="Seyer L."/>
            <person name="Sharpe T."/>
            <person name="Silvar C."/>
            <person name="Song J."/>
            <person name="Studholme D.J."/>
            <person name="Sykes S."/>
            <person name="Thines M."/>
            <person name="van de Vondervoort P.J."/>
            <person name="Phuntumart V."/>
            <person name="Wawra S."/>
            <person name="Weide R."/>
            <person name="Win J."/>
            <person name="Young C."/>
            <person name="Zhou S."/>
            <person name="Fry W."/>
            <person name="Meyers B.C."/>
            <person name="van West P."/>
            <person name="Ristaino J."/>
            <person name="Govers F."/>
            <person name="Birch P.R."/>
            <person name="Whisson S.C."/>
            <person name="Judelson H.S."/>
            <person name="Nusbaum C."/>
        </authorList>
    </citation>
    <scope>NUCLEOTIDE SEQUENCE [LARGE SCALE GENOMIC DNA]</scope>
    <source>
        <strain evidence="3">T30-4</strain>
    </source>
</reference>
<dbReference type="EMBL" id="DS028155">
    <property type="protein sequence ID" value="EEY63312.1"/>
    <property type="molecule type" value="Genomic_DNA"/>
</dbReference>
<dbReference type="HOGENOM" id="CLU_110485_0_0_1"/>
<gene>
    <name evidence="2" type="ORF">PITG_15014</name>
</gene>
<dbReference type="OrthoDB" id="125160at2759"/>